<comment type="subcellular location">
    <subcellularLocation>
        <location evidence="1">Membrane</location>
        <topology evidence="1">Multi-pass membrane protein</topology>
    </subcellularLocation>
</comment>
<accession>A0A196SCZ3</accession>
<feature type="transmembrane region" description="Helical" evidence="7">
    <location>
        <begin position="294"/>
        <end position="313"/>
    </location>
</feature>
<dbReference type="InterPro" id="IPR053937">
    <property type="entry name" value="GOST_TM"/>
</dbReference>
<dbReference type="Pfam" id="PF21902">
    <property type="entry name" value="PTM1-like_N"/>
    <property type="match status" value="1"/>
</dbReference>
<dbReference type="InterPro" id="IPR009637">
    <property type="entry name" value="GPR107/GPR108-like"/>
</dbReference>
<evidence type="ECO:0000256" key="7">
    <source>
        <dbReference type="SAM" id="Phobius"/>
    </source>
</evidence>
<evidence type="ECO:0000313" key="11">
    <source>
        <dbReference type="Proteomes" id="UP000078348"/>
    </source>
</evidence>
<evidence type="ECO:0000256" key="6">
    <source>
        <dbReference type="ARBA" id="ARBA00023136"/>
    </source>
</evidence>
<evidence type="ECO:0000256" key="4">
    <source>
        <dbReference type="ARBA" id="ARBA00022729"/>
    </source>
</evidence>
<feature type="transmembrane region" description="Helical" evidence="7">
    <location>
        <begin position="369"/>
        <end position="391"/>
    </location>
</feature>
<dbReference type="AlphaFoldDB" id="A0A196SCZ3"/>
<dbReference type="OrthoDB" id="19932at2759"/>
<sequence length="456" mass="51570">MYMFQKEDSPYVKVDGVSRINFNYTAVNVKPNKDSSMQMDVVILSEKAFEEMGYKDSANKRVLCCDSNAVQKGLCTNQGHILLPKDMEDEYTVQTVTLKEHENKGSVSFNVKRTGVYFVVAISCDYRIGTVHFEGSYETINPFGQLPAPLYGSLPFTGVLLVGYIVLLAVWLVLCAKYAQEIMSVHIIILVVLACFVVDMLVKLIYLFFFNAFGTPTFLLAIASIVVDCSTRTLTRVLTLFVCMGLGVTKANLDDSLITVKFLLFGIAYYLITFADSYLAIYPTTNKVVEGVRFVLTSSIDAIVYFWIFISLMDTMDALREQKQEMKLAIYTKLRNLFIISVLVATVTLVGFSYVVLNDLAGKVWKYQWFINDGIWGLFYFFLFVSIMIMWRPSENTSEYAYHIQIATGEQENEENYGPANDSLVDMENEGSHVVVGDVSSEMKPMQLVELVQEQK</sequence>
<comment type="similarity">
    <text evidence="2">Belongs to the LU7TM family.</text>
</comment>
<feature type="domain" description="GOST seven transmembrane" evidence="8">
    <location>
        <begin position="154"/>
        <end position="397"/>
    </location>
</feature>
<keyword evidence="10" id="KW-0675">Receptor</keyword>
<feature type="transmembrane region" description="Helical" evidence="7">
    <location>
        <begin position="262"/>
        <end position="282"/>
    </location>
</feature>
<feature type="transmembrane region" description="Helical" evidence="7">
    <location>
        <begin position="150"/>
        <end position="172"/>
    </location>
</feature>
<feature type="transmembrane region" description="Helical" evidence="7">
    <location>
        <begin position="205"/>
        <end position="227"/>
    </location>
</feature>
<reference evidence="10 11" key="1">
    <citation type="submission" date="2016-05" db="EMBL/GenBank/DDBJ databases">
        <title>Nuclear genome of Blastocystis sp. subtype 1 NandII.</title>
        <authorList>
            <person name="Gentekaki E."/>
            <person name="Curtis B."/>
            <person name="Stairs C."/>
            <person name="Eme L."/>
            <person name="Herman E."/>
            <person name="Klimes V."/>
            <person name="Arias M.C."/>
            <person name="Elias M."/>
            <person name="Hilliou F."/>
            <person name="Klute M."/>
            <person name="Malik S.-B."/>
            <person name="Pightling A."/>
            <person name="Rachubinski R."/>
            <person name="Salas D."/>
            <person name="Schlacht A."/>
            <person name="Suga H."/>
            <person name="Archibald J."/>
            <person name="Ball S.G."/>
            <person name="Clark G."/>
            <person name="Dacks J."/>
            <person name="Van Der Giezen M."/>
            <person name="Tsaousis A."/>
            <person name="Roger A."/>
        </authorList>
    </citation>
    <scope>NUCLEOTIDE SEQUENCE [LARGE SCALE GENOMIC DNA]</scope>
    <source>
        <strain evidence="11">ATCC 50177 / NandII</strain>
    </source>
</reference>
<keyword evidence="4" id="KW-0732">Signal</keyword>
<evidence type="ECO:0000259" key="8">
    <source>
        <dbReference type="Pfam" id="PF06814"/>
    </source>
</evidence>
<dbReference type="PANTHER" id="PTHR21229:SF1">
    <property type="entry name" value="GH17801P"/>
    <property type="match status" value="1"/>
</dbReference>
<dbReference type="InterPro" id="IPR053938">
    <property type="entry name" value="PTM1-like_N"/>
</dbReference>
<evidence type="ECO:0000256" key="1">
    <source>
        <dbReference type="ARBA" id="ARBA00004141"/>
    </source>
</evidence>
<keyword evidence="3 7" id="KW-0812">Transmembrane</keyword>
<keyword evidence="6 7" id="KW-0472">Membrane</keyword>
<dbReference type="Pfam" id="PF06814">
    <property type="entry name" value="GOST_TM"/>
    <property type="match status" value="1"/>
</dbReference>
<gene>
    <name evidence="10" type="ORF">AV274_4371</name>
</gene>
<feature type="transmembrane region" description="Helical" evidence="7">
    <location>
        <begin position="178"/>
        <end position="198"/>
    </location>
</feature>
<comment type="caution">
    <text evidence="10">The sequence shown here is derived from an EMBL/GenBank/DDBJ whole genome shotgun (WGS) entry which is preliminary data.</text>
</comment>
<feature type="domain" description="PTM1-like N-terminal" evidence="9">
    <location>
        <begin position="20"/>
        <end position="123"/>
    </location>
</feature>
<dbReference type="EMBL" id="LXWW01000312">
    <property type="protein sequence ID" value="OAO13879.1"/>
    <property type="molecule type" value="Genomic_DNA"/>
</dbReference>
<evidence type="ECO:0000256" key="3">
    <source>
        <dbReference type="ARBA" id="ARBA00022692"/>
    </source>
</evidence>
<keyword evidence="11" id="KW-1185">Reference proteome</keyword>
<evidence type="ECO:0000259" key="9">
    <source>
        <dbReference type="Pfam" id="PF21902"/>
    </source>
</evidence>
<protein>
    <submittedName>
        <fullName evidence="10">Transmembrane receptor-like protein</fullName>
    </submittedName>
</protein>
<dbReference type="STRING" id="478820.A0A196SCZ3"/>
<dbReference type="Proteomes" id="UP000078348">
    <property type="component" value="Unassembled WGS sequence"/>
</dbReference>
<dbReference type="GO" id="GO:0016020">
    <property type="term" value="C:membrane"/>
    <property type="evidence" value="ECO:0007669"/>
    <property type="project" value="UniProtKB-SubCell"/>
</dbReference>
<proteinExistence type="inferred from homology"/>
<evidence type="ECO:0000256" key="5">
    <source>
        <dbReference type="ARBA" id="ARBA00022989"/>
    </source>
</evidence>
<dbReference type="GO" id="GO:0005794">
    <property type="term" value="C:Golgi apparatus"/>
    <property type="evidence" value="ECO:0007669"/>
    <property type="project" value="TreeGrafter"/>
</dbReference>
<name>A0A196SCZ3_BLAHN</name>
<keyword evidence="5 7" id="KW-1133">Transmembrane helix</keyword>
<evidence type="ECO:0000313" key="10">
    <source>
        <dbReference type="EMBL" id="OAO13879.1"/>
    </source>
</evidence>
<feature type="transmembrane region" description="Helical" evidence="7">
    <location>
        <begin position="334"/>
        <end position="357"/>
    </location>
</feature>
<organism evidence="10 11">
    <name type="scientific">Blastocystis sp. subtype 1 (strain ATCC 50177 / NandII)</name>
    <dbReference type="NCBI Taxonomy" id="478820"/>
    <lineage>
        <taxon>Eukaryota</taxon>
        <taxon>Sar</taxon>
        <taxon>Stramenopiles</taxon>
        <taxon>Bigyra</taxon>
        <taxon>Opalozoa</taxon>
        <taxon>Opalinata</taxon>
        <taxon>Blastocystidae</taxon>
        <taxon>Blastocystis</taxon>
    </lineage>
</organism>
<dbReference type="PANTHER" id="PTHR21229">
    <property type="entry name" value="LUNG SEVEN TRANSMEMBRANE RECEPTOR"/>
    <property type="match status" value="1"/>
</dbReference>
<evidence type="ECO:0000256" key="2">
    <source>
        <dbReference type="ARBA" id="ARBA00007883"/>
    </source>
</evidence>